<reference evidence="1 2" key="1">
    <citation type="journal article" date="2018" name="Mol. Biol. Evol.">
        <title>Broad Genomic Sampling Reveals a Smut Pathogenic Ancestry of the Fungal Clade Ustilaginomycotina.</title>
        <authorList>
            <person name="Kijpornyongpan T."/>
            <person name="Mondo S.J."/>
            <person name="Barry K."/>
            <person name="Sandor L."/>
            <person name="Lee J."/>
            <person name="Lipzen A."/>
            <person name="Pangilinan J."/>
            <person name="LaButti K."/>
            <person name="Hainaut M."/>
            <person name="Henrissat B."/>
            <person name="Grigoriev I.V."/>
            <person name="Spatafora J.W."/>
            <person name="Aime M.C."/>
        </authorList>
    </citation>
    <scope>NUCLEOTIDE SEQUENCE [LARGE SCALE GENOMIC DNA]</scope>
    <source>
        <strain evidence="1 2">MCA 4186</strain>
    </source>
</reference>
<proteinExistence type="predicted"/>
<evidence type="ECO:0000313" key="2">
    <source>
        <dbReference type="Proteomes" id="UP000245946"/>
    </source>
</evidence>
<dbReference type="RefSeq" id="XP_025595056.1">
    <property type="nucleotide sequence ID" value="XM_025739278.1"/>
</dbReference>
<dbReference type="GeneID" id="37266824"/>
<keyword evidence="2" id="KW-1185">Reference proteome</keyword>
<dbReference type="AlphaFoldDB" id="A0A316YZA3"/>
<organism evidence="1 2">
    <name type="scientific">Tilletiopsis washingtonensis</name>
    <dbReference type="NCBI Taxonomy" id="58919"/>
    <lineage>
        <taxon>Eukaryota</taxon>
        <taxon>Fungi</taxon>
        <taxon>Dikarya</taxon>
        <taxon>Basidiomycota</taxon>
        <taxon>Ustilaginomycotina</taxon>
        <taxon>Exobasidiomycetes</taxon>
        <taxon>Entylomatales</taxon>
        <taxon>Entylomatales incertae sedis</taxon>
        <taxon>Tilletiopsis</taxon>
    </lineage>
</organism>
<sequence>MQRACAAAQVCLCERVRGVAADAALAVARSVAFAHVLRTLTARVRLRPHDDGRQGGFEPQICHNTAPEPPAGGAPSCCRCAKRREGCVAALSIAPSHVVPLRCPITPHADRQPLAAHRQHVRSDPANSSGCCTSISHTWGPDIGGVPDA</sequence>
<dbReference type="EMBL" id="KZ819309">
    <property type="protein sequence ID" value="PWN94777.1"/>
    <property type="molecule type" value="Genomic_DNA"/>
</dbReference>
<dbReference type="Proteomes" id="UP000245946">
    <property type="component" value="Unassembled WGS sequence"/>
</dbReference>
<gene>
    <name evidence="1" type="ORF">FA09DRAFT_168239</name>
</gene>
<accession>A0A316YZA3</accession>
<evidence type="ECO:0000313" key="1">
    <source>
        <dbReference type="EMBL" id="PWN94777.1"/>
    </source>
</evidence>
<name>A0A316YZA3_9BASI</name>
<protein>
    <submittedName>
        <fullName evidence="1">Uncharacterized protein</fullName>
    </submittedName>
</protein>